<protein>
    <submittedName>
        <fullName evidence="2">Uncharacterized protein</fullName>
    </submittedName>
</protein>
<keyword evidence="3" id="KW-1185">Reference proteome</keyword>
<gene>
    <name evidence="2" type="ORF">EJB05_55794</name>
</gene>
<proteinExistence type="predicted"/>
<sequence>RSAIAKFQDVPTCKALVMDGMATLDLNLSFMTLVFLLEPIWYMRSACKNKLLVGRIEWILLKRYMWELWLFEVPSKSKCLNFYMCHTICRRR</sequence>
<keyword evidence="1" id="KW-0812">Transmembrane</keyword>
<dbReference type="AlphaFoldDB" id="A0A5J9SHX4"/>
<dbReference type="Proteomes" id="UP000324897">
    <property type="component" value="Unassembled WGS sequence"/>
</dbReference>
<keyword evidence="1" id="KW-0472">Membrane</keyword>
<keyword evidence="1" id="KW-1133">Transmembrane helix</keyword>
<evidence type="ECO:0000256" key="1">
    <source>
        <dbReference type="SAM" id="Phobius"/>
    </source>
</evidence>
<accession>A0A5J9SHX4</accession>
<evidence type="ECO:0000313" key="2">
    <source>
        <dbReference type="EMBL" id="TVT98877.1"/>
    </source>
</evidence>
<name>A0A5J9SHX4_9POAL</name>
<reference evidence="2 3" key="1">
    <citation type="journal article" date="2019" name="Sci. Rep.">
        <title>A high-quality genome of Eragrostis curvula grass provides insights into Poaceae evolution and supports new strategies to enhance forage quality.</title>
        <authorList>
            <person name="Carballo J."/>
            <person name="Santos B.A.C.M."/>
            <person name="Zappacosta D."/>
            <person name="Garbus I."/>
            <person name="Selva J.P."/>
            <person name="Gallo C.A."/>
            <person name="Diaz A."/>
            <person name="Albertini E."/>
            <person name="Caccamo M."/>
            <person name="Echenique V."/>
        </authorList>
    </citation>
    <scope>NUCLEOTIDE SEQUENCE [LARGE SCALE GENOMIC DNA]</scope>
    <source>
        <strain evidence="3">cv. Victoria</strain>
        <tissue evidence="2">Leaf</tissue>
    </source>
</reference>
<organism evidence="2 3">
    <name type="scientific">Eragrostis curvula</name>
    <name type="common">weeping love grass</name>
    <dbReference type="NCBI Taxonomy" id="38414"/>
    <lineage>
        <taxon>Eukaryota</taxon>
        <taxon>Viridiplantae</taxon>
        <taxon>Streptophyta</taxon>
        <taxon>Embryophyta</taxon>
        <taxon>Tracheophyta</taxon>
        <taxon>Spermatophyta</taxon>
        <taxon>Magnoliopsida</taxon>
        <taxon>Liliopsida</taxon>
        <taxon>Poales</taxon>
        <taxon>Poaceae</taxon>
        <taxon>PACMAD clade</taxon>
        <taxon>Chloridoideae</taxon>
        <taxon>Eragrostideae</taxon>
        <taxon>Eragrostidinae</taxon>
        <taxon>Eragrostis</taxon>
    </lineage>
</organism>
<feature type="non-terminal residue" evidence="2">
    <location>
        <position position="1"/>
    </location>
</feature>
<dbReference type="OrthoDB" id="448448at2759"/>
<dbReference type="EMBL" id="RWGY01000791">
    <property type="protein sequence ID" value="TVT98877.1"/>
    <property type="molecule type" value="Genomic_DNA"/>
</dbReference>
<dbReference type="Gramene" id="TVT98877">
    <property type="protein sequence ID" value="TVT98877"/>
    <property type="gene ID" value="EJB05_55794"/>
</dbReference>
<comment type="caution">
    <text evidence="2">The sequence shown here is derived from an EMBL/GenBank/DDBJ whole genome shotgun (WGS) entry which is preliminary data.</text>
</comment>
<evidence type="ECO:0000313" key="3">
    <source>
        <dbReference type="Proteomes" id="UP000324897"/>
    </source>
</evidence>
<feature type="transmembrane region" description="Helical" evidence="1">
    <location>
        <begin position="26"/>
        <end position="43"/>
    </location>
</feature>